<reference evidence="2 3" key="1">
    <citation type="submission" date="2018-10" db="EMBL/GenBank/DDBJ databases">
        <title>Genome assembly for a Yunnan-Guizhou Plateau 3E fish, Anabarilius grahami (Regan), and its evolutionary and genetic applications.</title>
        <authorList>
            <person name="Jiang W."/>
        </authorList>
    </citation>
    <scope>NUCLEOTIDE SEQUENCE [LARGE SCALE GENOMIC DNA]</scope>
    <source>
        <strain evidence="2">AG-KIZ</strain>
        <tissue evidence="2">Muscle</tissue>
    </source>
</reference>
<dbReference type="Proteomes" id="UP000281406">
    <property type="component" value="Unassembled WGS sequence"/>
</dbReference>
<organism evidence="2 3">
    <name type="scientific">Anabarilius grahami</name>
    <name type="common">Kanglang fish</name>
    <name type="synonym">Barilius grahami</name>
    <dbReference type="NCBI Taxonomy" id="495550"/>
    <lineage>
        <taxon>Eukaryota</taxon>
        <taxon>Metazoa</taxon>
        <taxon>Chordata</taxon>
        <taxon>Craniata</taxon>
        <taxon>Vertebrata</taxon>
        <taxon>Euteleostomi</taxon>
        <taxon>Actinopterygii</taxon>
        <taxon>Neopterygii</taxon>
        <taxon>Teleostei</taxon>
        <taxon>Ostariophysi</taxon>
        <taxon>Cypriniformes</taxon>
        <taxon>Xenocyprididae</taxon>
        <taxon>Xenocypridinae</taxon>
        <taxon>Xenocypridinae incertae sedis</taxon>
        <taxon>Anabarilius</taxon>
    </lineage>
</organism>
<name>A0A3N0YUX5_ANAGA</name>
<gene>
    <name evidence="2" type="ORF">DPX16_8173</name>
</gene>
<protein>
    <submittedName>
        <fullName evidence="2">Uncharacterized protein</fullName>
    </submittedName>
</protein>
<dbReference type="AlphaFoldDB" id="A0A3N0YUX5"/>
<comment type="caution">
    <text evidence="2">The sequence shown here is derived from an EMBL/GenBank/DDBJ whole genome shotgun (WGS) entry which is preliminary data.</text>
</comment>
<sequence length="97" mass="10132">MSHPLHTSLDSAPEFSTAPEFDIKPFPAPVSSPNSPSVPISALCEISEFAPVKDIPESNPVMALIPESRSATPEPSAKMSPVIVAGPKVKATEANPI</sequence>
<accession>A0A3N0YUX5</accession>
<keyword evidence="3" id="KW-1185">Reference proteome</keyword>
<evidence type="ECO:0000313" key="2">
    <source>
        <dbReference type="EMBL" id="ROL49992.1"/>
    </source>
</evidence>
<feature type="region of interest" description="Disordered" evidence="1">
    <location>
        <begin position="1"/>
        <end position="34"/>
    </location>
</feature>
<evidence type="ECO:0000256" key="1">
    <source>
        <dbReference type="SAM" id="MobiDB-lite"/>
    </source>
</evidence>
<proteinExistence type="predicted"/>
<dbReference type="EMBL" id="RJVU01023796">
    <property type="protein sequence ID" value="ROL49992.1"/>
    <property type="molecule type" value="Genomic_DNA"/>
</dbReference>
<evidence type="ECO:0000313" key="3">
    <source>
        <dbReference type="Proteomes" id="UP000281406"/>
    </source>
</evidence>